<dbReference type="EMBL" id="JAPZBT010000003">
    <property type="protein sequence ID" value="KAJ5365334.1"/>
    <property type="molecule type" value="Genomic_DNA"/>
</dbReference>
<protein>
    <submittedName>
        <fullName evidence="1">Uncharacterized protein</fullName>
    </submittedName>
</protein>
<dbReference type="RefSeq" id="XP_056576801.1">
    <property type="nucleotide sequence ID" value="XM_056725950.1"/>
</dbReference>
<name>A0A9W9V2J0_9EURO</name>
<gene>
    <name evidence="1" type="ORF">N7517_008220</name>
</gene>
<dbReference type="AlphaFoldDB" id="A0A9W9V2J0"/>
<organism evidence="1 2">
    <name type="scientific">Penicillium concentricum</name>
    <dbReference type="NCBI Taxonomy" id="293559"/>
    <lineage>
        <taxon>Eukaryota</taxon>
        <taxon>Fungi</taxon>
        <taxon>Dikarya</taxon>
        <taxon>Ascomycota</taxon>
        <taxon>Pezizomycotina</taxon>
        <taxon>Eurotiomycetes</taxon>
        <taxon>Eurotiomycetidae</taxon>
        <taxon>Eurotiales</taxon>
        <taxon>Aspergillaceae</taxon>
        <taxon>Penicillium</taxon>
    </lineage>
</organism>
<reference evidence="1" key="2">
    <citation type="journal article" date="2023" name="IMA Fungus">
        <title>Comparative genomic study of the Penicillium genus elucidates a diverse pangenome and 15 lateral gene transfer events.</title>
        <authorList>
            <person name="Petersen C."/>
            <person name="Sorensen T."/>
            <person name="Nielsen M.R."/>
            <person name="Sondergaard T.E."/>
            <person name="Sorensen J.L."/>
            <person name="Fitzpatrick D.A."/>
            <person name="Frisvad J.C."/>
            <person name="Nielsen K.L."/>
        </authorList>
    </citation>
    <scope>NUCLEOTIDE SEQUENCE</scope>
    <source>
        <strain evidence="1">IBT 3081</strain>
    </source>
</reference>
<evidence type="ECO:0000313" key="2">
    <source>
        <dbReference type="Proteomes" id="UP001147752"/>
    </source>
</evidence>
<dbReference type="Proteomes" id="UP001147752">
    <property type="component" value="Unassembled WGS sequence"/>
</dbReference>
<keyword evidence="2" id="KW-1185">Reference proteome</keyword>
<dbReference type="GeneID" id="81465133"/>
<proteinExistence type="predicted"/>
<comment type="caution">
    <text evidence="1">The sequence shown here is derived from an EMBL/GenBank/DDBJ whole genome shotgun (WGS) entry which is preliminary data.</text>
</comment>
<evidence type="ECO:0000313" key="1">
    <source>
        <dbReference type="EMBL" id="KAJ5365334.1"/>
    </source>
</evidence>
<accession>A0A9W9V2J0</accession>
<sequence>MAQPGTISIKQASLFLTRDMADGQREKKELLLATSFVVHSSQRDHTTQLSFEANGLYWRTEVGLASDAIEIIVSLR</sequence>
<reference evidence="1" key="1">
    <citation type="submission" date="2022-12" db="EMBL/GenBank/DDBJ databases">
        <authorList>
            <person name="Petersen C."/>
        </authorList>
    </citation>
    <scope>NUCLEOTIDE SEQUENCE</scope>
    <source>
        <strain evidence="1">IBT 3081</strain>
    </source>
</reference>